<comment type="caution">
    <text evidence="2">The sequence shown here is derived from an EMBL/GenBank/DDBJ whole genome shotgun (WGS) entry which is preliminary data.</text>
</comment>
<proteinExistence type="predicted"/>
<name>A0A0F9NDC9_9ZZZZ</name>
<sequence>MAKKKVDSVKTTHETRLLKCELAEVEVSDAAQTLAQTLARNLDELENIVKTTHETRLLKCELTEVEVSDAAQTLARTLDELENIDSEFKTVKADFKSQIEAKEAAAKVQRNLVRNKYEYRQTACTMVINYTTQTVVVTRDDIKEVVSERKISSEEKQMDLGFDEKKD</sequence>
<gene>
    <name evidence="2" type="ORF">LCGC14_0965430</name>
</gene>
<feature type="coiled-coil region" evidence="1">
    <location>
        <begin position="28"/>
        <end position="55"/>
    </location>
</feature>
<evidence type="ECO:0000313" key="2">
    <source>
        <dbReference type="EMBL" id="KKN17485.1"/>
    </source>
</evidence>
<evidence type="ECO:0000256" key="1">
    <source>
        <dbReference type="SAM" id="Coils"/>
    </source>
</evidence>
<keyword evidence="1" id="KW-0175">Coiled coil</keyword>
<dbReference type="EMBL" id="LAZR01003515">
    <property type="protein sequence ID" value="KKN17485.1"/>
    <property type="molecule type" value="Genomic_DNA"/>
</dbReference>
<reference evidence="2" key="1">
    <citation type="journal article" date="2015" name="Nature">
        <title>Complex archaea that bridge the gap between prokaryotes and eukaryotes.</title>
        <authorList>
            <person name="Spang A."/>
            <person name="Saw J.H."/>
            <person name="Jorgensen S.L."/>
            <person name="Zaremba-Niedzwiedzka K."/>
            <person name="Martijn J."/>
            <person name="Lind A.E."/>
            <person name="van Eijk R."/>
            <person name="Schleper C."/>
            <person name="Guy L."/>
            <person name="Ettema T.J."/>
        </authorList>
    </citation>
    <scope>NUCLEOTIDE SEQUENCE</scope>
</reference>
<dbReference type="AlphaFoldDB" id="A0A0F9NDC9"/>
<accession>A0A0F9NDC9</accession>
<organism evidence="2">
    <name type="scientific">marine sediment metagenome</name>
    <dbReference type="NCBI Taxonomy" id="412755"/>
    <lineage>
        <taxon>unclassified sequences</taxon>
        <taxon>metagenomes</taxon>
        <taxon>ecological metagenomes</taxon>
    </lineage>
</organism>
<protein>
    <submittedName>
        <fullName evidence="2">Uncharacterized protein</fullName>
    </submittedName>
</protein>